<sequence>MESNSLGDYSSSSTIYEPRPPSDTFSRLPSSSRTLPMLSTPPTGSEQSPPASEGSFLSCFRHTVERANGFKVEVTDRYIIGHWLSNGQKEEHYQWMLSLSRLDRPRRQSVFSNKLGSGCNGEEYPFWGGAERVQVVNVVDCLRAYVYGMLGPTDWESGSRQVIGRSPEFDEETTPQARLEPNELEEVDSENSWAEWKSSVIDEGAASPASYMVTVDWPDTIQESTGDYQFATISVLRSHEANTLE</sequence>
<dbReference type="EMBL" id="MCFC01000011">
    <property type="protein sequence ID" value="ORY32095.1"/>
    <property type="molecule type" value="Genomic_DNA"/>
</dbReference>
<feature type="compositionally biased region" description="Polar residues" evidence="1">
    <location>
        <begin position="40"/>
        <end position="50"/>
    </location>
</feature>
<name>A0A1Y2BDF6_9TREE</name>
<reference evidence="2 3" key="1">
    <citation type="submission" date="2016-07" db="EMBL/GenBank/DDBJ databases">
        <title>Pervasive Adenine N6-methylation of Active Genes in Fungi.</title>
        <authorList>
            <consortium name="DOE Joint Genome Institute"/>
            <person name="Mondo S.J."/>
            <person name="Dannebaum R.O."/>
            <person name="Kuo R.C."/>
            <person name="Labutti K."/>
            <person name="Haridas S."/>
            <person name="Kuo A."/>
            <person name="Salamov A."/>
            <person name="Ahrendt S.R."/>
            <person name="Lipzen A."/>
            <person name="Sullivan W."/>
            <person name="Andreopoulos W.B."/>
            <person name="Clum A."/>
            <person name="Lindquist E."/>
            <person name="Daum C."/>
            <person name="Ramamoorthy G.K."/>
            <person name="Gryganskyi A."/>
            <person name="Culley D."/>
            <person name="Magnuson J.K."/>
            <person name="James T.Y."/>
            <person name="O'Malley M.A."/>
            <person name="Stajich J.E."/>
            <person name="Spatafora J.W."/>
            <person name="Visel A."/>
            <person name="Grigoriev I.V."/>
        </authorList>
    </citation>
    <scope>NUCLEOTIDE SEQUENCE [LARGE SCALE GENOMIC DNA]</scope>
    <source>
        <strain evidence="2 3">68-887.2</strain>
    </source>
</reference>
<dbReference type="InParanoid" id="A0A1Y2BDF6"/>
<comment type="caution">
    <text evidence="2">The sequence shown here is derived from an EMBL/GenBank/DDBJ whole genome shotgun (WGS) entry which is preliminary data.</text>
</comment>
<evidence type="ECO:0000256" key="1">
    <source>
        <dbReference type="SAM" id="MobiDB-lite"/>
    </source>
</evidence>
<evidence type="ECO:0000313" key="3">
    <source>
        <dbReference type="Proteomes" id="UP000193986"/>
    </source>
</evidence>
<feature type="compositionally biased region" description="Polar residues" evidence="1">
    <location>
        <begin position="1"/>
        <end position="15"/>
    </location>
</feature>
<gene>
    <name evidence="2" type="ORF">BCR39DRAFT_557752</name>
</gene>
<dbReference type="Proteomes" id="UP000193986">
    <property type="component" value="Unassembled WGS sequence"/>
</dbReference>
<keyword evidence="3" id="KW-1185">Reference proteome</keyword>
<proteinExistence type="predicted"/>
<feature type="compositionally biased region" description="Polar residues" evidence="1">
    <location>
        <begin position="23"/>
        <end position="34"/>
    </location>
</feature>
<dbReference type="AlphaFoldDB" id="A0A1Y2BDF6"/>
<feature type="region of interest" description="Disordered" evidence="1">
    <location>
        <begin position="1"/>
        <end position="54"/>
    </location>
</feature>
<accession>A0A1Y2BDF6</accession>
<evidence type="ECO:0000313" key="2">
    <source>
        <dbReference type="EMBL" id="ORY32095.1"/>
    </source>
</evidence>
<organism evidence="2 3">
    <name type="scientific">Naematelia encephala</name>
    <dbReference type="NCBI Taxonomy" id="71784"/>
    <lineage>
        <taxon>Eukaryota</taxon>
        <taxon>Fungi</taxon>
        <taxon>Dikarya</taxon>
        <taxon>Basidiomycota</taxon>
        <taxon>Agaricomycotina</taxon>
        <taxon>Tremellomycetes</taxon>
        <taxon>Tremellales</taxon>
        <taxon>Naemateliaceae</taxon>
        <taxon>Naematelia</taxon>
    </lineage>
</organism>
<protein>
    <submittedName>
        <fullName evidence="2">Uncharacterized protein</fullName>
    </submittedName>
</protein>